<evidence type="ECO:0000313" key="1">
    <source>
        <dbReference type="EMBL" id="QEA10354.1"/>
    </source>
</evidence>
<gene>
    <name evidence="1" type="ORF">CPT_Shemara_025</name>
</gene>
<organism evidence="1 2">
    <name type="scientific">Salmonella phage Shemara</name>
    <dbReference type="NCBI Taxonomy" id="2596714"/>
    <lineage>
        <taxon>Viruses</taxon>
        <taxon>Duplodnaviria</taxon>
        <taxon>Heunggongvirae</taxon>
        <taxon>Uroviricota</taxon>
        <taxon>Caudoviricetes</taxon>
        <taxon>Sarkviridae</taxon>
        <taxon>Guernseyvirinae</taxon>
        <taxon>Cornellvirus</taxon>
        <taxon>Cornellvirus shemara</taxon>
    </lineage>
</organism>
<proteinExistence type="predicted"/>
<reference evidence="1 2" key="1">
    <citation type="journal article" date="2020" name="Microbiol. Resour. Announc.">
        <title>Complete Genome Sequence of Salmonella enterica Siphophage Shemara.</title>
        <authorList>
            <person name="Chung M."/>
            <person name="Xie Y."/>
            <person name="Newkirk H."/>
            <person name="Liu M."/>
            <person name="Gill J.J."/>
            <person name="Ramsey J."/>
        </authorList>
    </citation>
    <scope>NUCLEOTIDE SEQUENCE [LARGE SCALE GENOMIC DNA]</scope>
</reference>
<sequence>MELKDFFFADKHAAGTLMSIPLPSGEDSGEWLRVVGPASDVGVKAGRDYHRAYFAIKEELSELDQKCKDKNDWSQYNAEFNWRADELNDALAVAVVTGWSMDDEFSKEALAELLKQYKGLGTVVAKHFNDSRKSLMEKVKALYDFARWSYVDRQKKQKFDDIGAGHEAFLAAIGQIQPAAKKEQEHPELPALFVGVWDKYRNLKFIQRDTGESLVLCPRDIIKWQDLVAYKSVTGDTISVLEAELIMGIDAIFEGREDG</sequence>
<evidence type="ECO:0000313" key="2">
    <source>
        <dbReference type="Proteomes" id="UP000321671"/>
    </source>
</evidence>
<keyword evidence="2" id="KW-1185">Reference proteome</keyword>
<dbReference type="InterPro" id="IPR056919">
    <property type="entry name" value="Phage_TAC_18"/>
</dbReference>
<dbReference type="Pfam" id="PF08748">
    <property type="entry name" value="Phage_TAC_4"/>
    <property type="match status" value="1"/>
</dbReference>
<name>A0A5B8RQI7_9CAUD</name>
<dbReference type="Proteomes" id="UP000321671">
    <property type="component" value="Segment"/>
</dbReference>
<dbReference type="InterPro" id="IPR014859">
    <property type="entry name" value="Phage_TAC_4"/>
</dbReference>
<dbReference type="EMBL" id="MN070121">
    <property type="protein sequence ID" value="QEA10354.1"/>
    <property type="molecule type" value="Genomic_DNA"/>
</dbReference>
<protein>
    <submittedName>
        <fullName evidence="1">Tail assembly chaperone</fullName>
    </submittedName>
</protein>
<accession>A0A5B8RQI7</accession>
<dbReference type="Pfam" id="PF23812">
    <property type="entry name" value="Phage_TAC_18"/>
    <property type="match status" value="1"/>
</dbReference>